<dbReference type="EMBL" id="CM004400">
    <property type="protein sequence ID" value="OAY31777.1"/>
    <property type="molecule type" value="Genomic_DNA"/>
</dbReference>
<reference evidence="2" key="1">
    <citation type="journal article" date="2016" name="Nat. Biotechnol.">
        <title>Sequencing wild and cultivated cassava and related species reveals extensive interspecific hybridization and genetic diversity.</title>
        <authorList>
            <person name="Bredeson J.V."/>
            <person name="Lyons J.B."/>
            <person name="Prochnik S.E."/>
            <person name="Wu G.A."/>
            <person name="Ha C.M."/>
            <person name="Edsinger-Gonzales E."/>
            <person name="Grimwood J."/>
            <person name="Schmutz J."/>
            <person name="Rabbi I.Y."/>
            <person name="Egesi C."/>
            <person name="Nauluvula P."/>
            <person name="Lebot V."/>
            <person name="Ndunguru J."/>
            <person name="Mkamilo G."/>
            <person name="Bart R.S."/>
            <person name="Setter T.L."/>
            <person name="Gleadow R.M."/>
            <person name="Kulakow P."/>
            <person name="Ferguson M.E."/>
            <person name="Rounsley S."/>
            <person name="Rokhsar D.S."/>
        </authorList>
    </citation>
    <scope>NUCLEOTIDE SEQUENCE [LARGE SCALE GENOMIC DNA]</scope>
    <source>
        <strain evidence="2">cv. AM560-2</strain>
    </source>
</reference>
<dbReference type="PANTHER" id="PTHR35121:SF2">
    <property type="entry name" value="SWIM-TYPE DOMAIN-CONTAINING PROTEIN"/>
    <property type="match status" value="1"/>
</dbReference>
<comment type="caution">
    <text evidence="1">The sequence shown here is derived from an EMBL/GenBank/DDBJ whole genome shotgun (WGS) entry which is preliminary data.</text>
</comment>
<evidence type="ECO:0000313" key="2">
    <source>
        <dbReference type="Proteomes" id="UP000091857"/>
    </source>
</evidence>
<accession>A0A2C9UL65</accession>
<gene>
    <name evidence="1" type="ORF">MANES_14G139400v8</name>
</gene>
<dbReference type="OrthoDB" id="1696465at2759"/>
<sequence length="120" mass="12948">MASGAAEGFFRYLYDGCLSGADTGIERRPYHRNCRCALHNKSKESCPHGMPKSKNVSYPIRRSWSEGCLALALGSAPASCQSSPSSSPSLQIGRSTQQFGLYSNGDEQLHLSRSSSSSKI</sequence>
<name>A0A2C9UL65_MANES</name>
<proteinExistence type="predicted"/>
<dbReference type="Gramene" id="Manes.14G139400.1.v8.1">
    <property type="protein sequence ID" value="Manes.14G139400.1.v8.1.CDS.1"/>
    <property type="gene ID" value="Manes.14G139400.v8.1"/>
</dbReference>
<keyword evidence="2" id="KW-1185">Reference proteome</keyword>
<dbReference type="AlphaFoldDB" id="A0A2C9UL65"/>
<organism evidence="1 2">
    <name type="scientific">Manihot esculenta</name>
    <name type="common">Cassava</name>
    <name type="synonym">Jatropha manihot</name>
    <dbReference type="NCBI Taxonomy" id="3983"/>
    <lineage>
        <taxon>Eukaryota</taxon>
        <taxon>Viridiplantae</taxon>
        <taxon>Streptophyta</taxon>
        <taxon>Embryophyta</taxon>
        <taxon>Tracheophyta</taxon>
        <taxon>Spermatophyta</taxon>
        <taxon>Magnoliopsida</taxon>
        <taxon>eudicotyledons</taxon>
        <taxon>Gunneridae</taxon>
        <taxon>Pentapetalae</taxon>
        <taxon>rosids</taxon>
        <taxon>fabids</taxon>
        <taxon>Malpighiales</taxon>
        <taxon>Euphorbiaceae</taxon>
        <taxon>Crotonoideae</taxon>
        <taxon>Manihoteae</taxon>
        <taxon>Manihot</taxon>
    </lineage>
</organism>
<protein>
    <submittedName>
        <fullName evidence="1">Uncharacterized protein</fullName>
    </submittedName>
</protein>
<dbReference type="PANTHER" id="PTHR35121">
    <property type="entry name" value="HOMEODOMAIN PROTEIN 8, PUTATIVE-RELATED"/>
    <property type="match status" value="1"/>
</dbReference>
<dbReference type="Proteomes" id="UP000091857">
    <property type="component" value="Chromosome 14"/>
</dbReference>
<evidence type="ECO:0000313" key="1">
    <source>
        <dbReference type="EMBL" id="OAY31777.1"/>
    </source>
</evidence>